<organism evidence="6 7">
    <name type="scientific">Tranquillimonas rosea</name>
    <dbReference type="NCBI Taxonomy" id="641238"/>
    <lineage>
        <taxon>Bacteria</taxon>
        <taxon>Pseudomonadati</taxon>
        <taxon>Pseudomonadota</taxon>
        <taxon>Alphaproteobacteria</taxon>
        <taxon>Rhodobacterales</taxon>
        <taxon>Roseobacteraceae</taxon>
        <taxon>Tranquillimonas</taxon>
    </lineage>
</organism>
<feature type="transmembrane region" description="Helical" evidence="5">
    <location>
        <begin position="153"/>
        <end position="174"/>
    </location>
</feature>
<keyword evidence="6" id="KW-0378">Hydrolase</keyword>
<gene>
    <name evidence="6" type="ORF">SAMN04490244_103373</name>
</gene>
<dbReference type="InterPro" id="IPR007300">
    <property type="entry name" value="CidB/LrgB"/>
</dbReference>
<sequence length="234" mass="23712">MTGAVALAVGNPLFGVTATVVAYAAAEALHTRLRRPALLHPVLTASAAVAVILAVTGMPYQVYFAQAFPLQIALGVFVVLLAVPLSRQFALIRMAGGAIVLTLLMGWLAALVTALAYPAVFGAPQTLLATLASKSATTAVAVQMAERLGGTPALTALVVISTGIFGTAFGPTILRRSGVHDDRAIGLALGIAAHAIGTARALQISDRCGAFASLGMILNAGLTILLVPIILGAL</sequence>
<evidence type="ECO:0000256" key="4">
    <source>
        <dbReference type="ARBA" id="ARBA00023136"/>
    </source>
</evidence>
<keyword evidence="2 5" id="KW-0812">Transmembrane</keyword>
<reference evidence="6 7" key="1">
    <citation type="submission" date="2016-10" db="EMBL/GenBank/DDBJ databases">
        <authorList>
            <person name="de Groot N.N."/>
        </authorList>
    </citation>
    <scope>NUCLEOTIDE SEQUENCE [LARGE SCALE GENOMIC DNA]</scope>
    <source>
        <strain evidence="6 7">DSM 23042</strain>
    </source>
</reference>
<proteinExistence type="predicted"/>
<feature type="transmembrane region" description="Helical" evidence="5">
    <location>
        <begin position="38"/>
        <end position="57"/>
    </location>
</feature>
<accession>A0A1H9SU03</accession>
<dbReference type="PANTHER" id="PTHR30249:SF0">
    <property type="entry name" value="PLASTIDAL GLYCOLATE_GLYCERATE TRANSLOCATOR 1, CHLOROPLASTIC"/>
    <property type="match status" value="1"/>
</dbReference>
<comment type="subcellular location">
    <subcellularLocation>
        <location evidence="1">Membrane</location>
        <topology evidence="1">Multi-pass membrane protein</topology>
    </subcellularLocation>
</comment>
<protein>
    <submittedName>
        <fullName evidence="6">Putative effector of murein hydrolase</fullName>
    </submittedName>
</protein>
<dbReference type="Proteomes" id="UP000198885">
    <property type="component" value="Unassembled WGS sequence"/>
</dbReference>
<feature type="transmembrane region" description="Helical" evidence="5">
    <location>
        <begin position="63"/>
        <end position="83"/>
    </location>
</feature>
<evidence type="ECO:0000313" key="7">
    <source>
        <dbReference type="Proteomes" id="UP000198885"/>
    </source>
</evidence>
<evidence type="ECO:0000256" key="1">
    <source>
        <dbReference type="ARBA" id="ARBA00004141"/>
    </source>
</evidence>
<dbReference type="Pfam" id="PF04172">
    <property type="entry name" value="LrgB"/>
    <property type="match status" value="1"/>
</dbReference>
<evidence type="ECO:0000256" key="5">
    <source>
        <dbReference type="SAM" id="Phobius"/>
    </source>
</evidence>
<dbReference type="STRING" id="641238.SAMN04490244_103373"/>
<dbReference type="OrthoDB" id="9811701at2"/>
<evidence type="ECO:0000256" key="3">
    <source>
        <dbReference type="ARBA" id="ARBA00022989"/>
    </source>
</evidence>
<evidence type="ECO:0000256" key="2">
    <source>
        <dbReference type="ARBA" id="ARBA00022692"/>
    </source>
</evidence>
<keyword evidence="3 5" id="KW-1133">Transmembrane helix</keyword>
<feature type="transmembrane region" description="Helical" evidence="5">
    <location>
        <begin position="6"/>
        <end position="26"/>
    </location>
</feature>
<dbReference type="PANTHER" id="PTHR30249">
    <property type="entry name" value="PUTATIVE SEROTONIN TRANSPORTER"/>
    <property type="match status" value="1"/>
</dbReference>
<dbReference type="RefSeq" id="WP_092690826.1">
    <property type="nucleotide sequence ID" value="NZ_CBDDGO010000004.1"/>
</dbReference>
<name>A0A1H9SU03_9RHOB</name>
<feature type="transmembrane region" description="Helical" evidence="5">
    <location>
        <begin position="210"/>
        <end position="231"/>
    </location>
</feature>
<dbReference type="EMBL" id="FOGU01000003">
    <property type="protein sequence ID" value="SER87873.1"/>
    <property type="molecule type" value="Genomic_DNA"/>
</dbReference>
<feature type="transmembrane region" description="Helical" evidence="5">
    <location>
        <begin position="95"/>
        <end position="117"/>
    </location>
</feature>
<keyword evidence="4 5" id="KW-0472">Membrane</keyword>
<dbReference type="GO" id="GO:0016020">
    <property type="term" value="C:membrane"/>
    <property type="evidence" value="ECO:0007669"/>
    <property type="project" value="UniProtKB-SubCell"/>
</dbReference>
<keyword evidence="7" id="KW-1185">Reference proteome</keyword>
<dbReference type="AlphaFoldDB" id="A0A1H9SU03"/>
<dbReference type="GO" id="GO:0016787">
    <property type="term" value="F:hydrolase activity"/>
    <property type="evidence" value="ECO:0007669"/>
    <property type="project" value="UniProtKB-KW"/>
</dbReference>
<evidence type="ECO:0000313" key="6">
    <source>
        <dbReference type="EMBL" id="SER87873.1"/>
    </source>
</evidence>